<dbReference type="GO" id="GO:0005737">
    <property type="term" value="C:cytoplasm"/>
    <property type="evidence" value="ECO:0007669"/>
    <property type="project" value="TreeGrafter"/>
</dbReference>
<organism evidence="3 4">
    <name type="scientific">Algicella marina</name>
    <dbReference type="NCBI Taxonomy" id="2683284"/>
    <lineage>
        <taxon>Bacteria</taxon>
        <taxon>Pseudomonadati</taxon>
        <taxon>Pseudomonadota</taxon>
        <taxon>Alphaproteobacteria</taxon>
        <taxon>Rhodobacterales</taxon>
        <taxon>Paracoccaceae</taxon>
        <taxon>Algicella</taxon>
    </lineage>
</organism>
<gene>
    <name evidence="3" type="ORF">GO499_07585</name>
</gene>
<keyword evidence="4" id="KW-1185">Reference proteome</keyword>
<proteinExistence type="predicted"/>
<evidence type="ECO:0000313" key="4">
    <source>
        <dbReference type="Proteomes" id="UP000464495"/>
    </source>
</evidence>
<evidence type="ECO:0000256" key="1">
    <source>
        <dbReference type="ARBA" id="ARBA00023239"/>
    </source>
</evidence>
<accession>A0A6P1T0U6</accession>
<dbReference type="RefSeq" id="WP_161861631.1">
    <property type="nucleotide sequence ID" value="NZ_CP046620.1"/>
</dbReference>
<dbReference type="AlphaFoldDB" id="A0A6P1T0U6"/>
<dbReference type="InterPro" id="IPR036663">
    <property type="entry name" value="Fumarylacetoacetase_C_sf"/>
</dbReference>
<dbReference type="Gene3D" id="3.90.850.10">
    <property type="entry name" value="Fumarylacetoacetase-like, C-terminal domain"/>
    <property type="match status" value="1"/>
</dbReference>
<dbReference type="Pfam" id="PF01557">
    <property type="entry name" value="FAA_hydrolase"/>
    <property type="match status" value="1"/>
</dbReference>
<dbReference type="Proteomes" id="UP000464495">
    <property type="component" value="Chromosome"/>
</dbReference>
<name>A0A6P1T0U6_9RHOB</name>
<dbReference type="GO" id="GO:0008684">
    <property type="term" value="F:2-oxopent-4-enoate hydratase activity"/>
    <property type="evidence" value="ECO:0007669"/>
    <property type="project" value="TreeGrafter"/>
</dbReference>
<sequence>MPELADALAQEISARAPFREISAAVPDIATAAALQDRVTDILAAARGGCAGYKIAWNTAAQQRAFGLPHAGFGRVFRDDLRANGACLPADAFSHLAIEPEYIARMGSDLGAGASIDAAAAAIESVHIGFELMERRAVAAGADPHSIIATNVFNAGLVLGDTAITPTDLMEIPRHSRMTLNGTRLLDETDAAPEPPAAAVAFLANHFGSRGRGLKAGDLVLCGAHLAPLPVEPGSSLEFTVTGFEPVTMRFG</sequence>
<dbReference type="PANTHER" id="PTHR30143">
    <property type="entry name" value="ACID HYDRATASE"/>
    <property type="match status" value="1"/>
</dbReference>
<dbReference type="InterPro" id="IPR050772">
    <property type="entry name" value="Hydratase-Decarb/MhpD_sf"/>
</dbReference>
<dbReference type="EMBL" id="CP046620">
    <property type="protein sequence ID" value="QHQ35066.1"/>
    <property type="molecule type" value="Genomic_DNA"/>
</dbReference>
<dbReference type="InterPro" id="IPR011234">
    <property type="entry name" value="Fumarylacetoacetase-like_C"/>
</dbReference>
<protein>
    <recommendedName>
        <fullName evidence="2">Fumarylacetoacetase-like C-terminal domain-containing protein</fullName>
    </recommendedName>
</protein>
<keyword evidence="1" id="KW-0456">Lyase</keyword>
<dbReference type="KEGG" id="amaq:GO499_07585"/>
<dbReference type="PANTHER" id="PTHR30143:SF0">
    <property type="entry name" value="2-KETO-4-PENTENOATE HYDRATASE"/>
    <property type="match status" value="1"/>
</dbReference>
<evidence type="ECO:0000259" key="2">
    <source>
        <dbReference type="Pfam" id="PF01557"/>
    </source>
</evidence>
<evidence type="ECO:0000313" key="3">
    <source>
        <dbReference type="EMBL" id="QHQ35066.1"/>
    </source>
</evidence>
<reference evidence="3 4" key="1">
    <citation type="submission" date="2019-12" db="EMBL/GenBank/DDBJ databases">
        <title>Complete genome sequence of Algicella marina strain 9Alg 56(T) isolated from the red alga Tichocarpus crinitus.</title>
        <authorList>
            <person name="Kim S.-G."/>
            <person name="Nedashkovskaya O.I."/>
        </authorList>
    </citation>
    <scope>NUCLEOTIDE SEQUENCE [LARGE SCALE GENOMIC DNA]</scope>
    <source>
        <strain evidence="3 4">9Alg 56</strain>
    </source>
</reference>
<dbReference type="SUPFAM" id="SSF56529">
    <property type="entry name" value="FAH"/>
    <property type="match status" value="1"/>
</dbReference>
<feature type="domain" description="Fumarylacetoacetase-like C-terminal" evidence="2">
    <location>
        <begin position="93"/>
        <end position="246"/>
    </location>
</feature>